<dbReference type="Proteomes" id="UP001190640">
    <property type="component" value="Chromosome 1"/>
</dbReference>
<reference evidence="3" key="1">
    <citation type="submission" date="2025-08" db="UniProtKB">
        <authorList>
            <consortium name="RefSeq"/>
        </authorList>
    </citation>
    <scope>IDENTIFICATION</scope>
    <source>
        <tissue evidence="3">Blood</tissue>
    </source>
</reference>
<keyword evidence="2" id="KW-1185">Reference proteome</keyword>
<proteinExistence type="predicted"/>
<sequence>MTEDASARCPSPTFSEAGSVQYPDYPLTPPVLESDDESLEEEDSEEEDLQEEFSEDFWNTDDEQLHKEALVCLDAIRVAVEKITADVVQRSEVVAKARRVETDLLTRAVEAAERQAESAEIFWRDMVQAVRETKEFFAGQFERHNSMMEKLVSAVVPQGSCSEVQANVVDASALHIPPKTPPPIDENCPGSADSKRIAAKRFCSRDSPEMLPRDHLMQKRQRSVLARYRL</sequence>
<evidence type="ECO:0000313" key="3">
    <source>
        <dbReference type="RefSeq" id="XP_054848979.1"/>
    </source>
</evidence>
<dbReference type="GeneID" id="129338621"/>
<gene>
    <name evidence="3" type="primary">LOC129338621</name>
</gene>
<dbReference type="KEGG" id="emc:129338621"/>
<dbReference type="AlphaFoldDB" id="A0AA97K5N0"/>
<feature type="region of interest" description="Disordered" evidence="1">
    <location>
        <begin position="1"/>
        <end position="51"/>
    </location>
</feature>
<feature type="compositionally biased region" description="Acidic residues" evidence="1">
    <location>
        <begin position="33"/>
        <end position="51"/>
    </location>
</feature>
<evidence type="ECO:0000256" key="1">
    <source>
        <dbReference type="SAM" id="MobiDB-lite"/>
    </source>
</evidence>
<organism evidence="2 3">
    <name type="scientific">Eublepharis macularius</name>
    <name type="common">Leopard gecko</name>
    <name type="synonym">Cyrtodactylus macularius</name>
    <dbReference type="NCBI Taxonomy" id="481883"/>
    <lineage>
        <taxon>Eukaryota</taxon>
        <taxon>Metazoa</taxon>
        <taxon>Chordata</taxon>
        <taxon>Craniata</taxon>
        <taxon>Vertebrata</taxon>
        <taxon>Euteleostomi</taxon>
        <taxon>Lepidosauria</taxon>
        <taxon>Squamata</taxon>
        <taxon>Bifurcata</taxon>
        <taxon>Gekkota</taxon>
        <taxon>Eublepharidae</taxon>
        <taxon>Eublepharinae</taxon>
        <taxon>Eublepharis</taxon>
    </lineage>
</organism>
<name>A0AA97K5N0_EUBMA</name>
<protein>
    <submittedName>
        <fullName evidence="3">Uncharacterized protein LOC129338621</fullName>
    </submittedName>
</protein>
<dbReference type="RefSeq" id="XP_054848979.1">
    <property type="nucleotide sequence ID" value="XM_054993004.1"/>
</dbReference>
<accession>A0AA97K5N0</accession>
<evidence type="ECO:0000313" key="2">
    <source>
        <dbReference type="Proteomes" id="UP001190640"/>
    </source>
</evidence>